<dbReference type="Gene3D" id="3.30.559.30">
    <property type="entry name" value="Nonribosomal peptide synthetase, condensation domain"/>
    <property type="match status" value="1"/>
</dbReference>
<organism evidence="3 4">
    <name type="scientific">Pseudomonas syringae pv. lapsa</name>
    <dbReference type="NCBI Taxonomy" id="199201"/>
    <lineage>
        <taxon>Bacteria</taxon>
        <taxon>Pseudomonadati</taxon>
        <taxon>Pseudomonadota</taxon>
        <taxon>Gammaproteobacteria</taxon>
        <taxon>Pseudomonadales</taxon>
        <taxon>Pseudomonadaceae</taxon>
        <taxon>Pseudomonas</taxon>
        <taxon>Pseudomonas syringae</taxon>
    </lineage>
</organism>
<dbReference type="PANTHER" id="PTHR45527:SF1">
    <property type="entry name" value="FATTY ACID SYNTHASE"/>
    <property type="match status" value="1"/>
</dbReference>
<dbReference type="SUPFAM" id="SSF52777">
    <property type="entry name" value="CoA-dependent acyltransferases"/>
    <property type="match status" value="1"/>
</dbReference>
<evidence type="ECO:0000313" key="4">
    <source>
        <dbReference type="Proteomes" id="UP000267978"/>
    </source>
</evidence>
<dbReference type="GO" id="GO:0031177">
    <property type="term" value="F:phosphopantetheine binding"/>
    <property type="evidence" value="ECO:0007669"/>
    <property type="project" value="TreeGrafter"/>
</dbReference>
<dbReference type="Gene3D" id="3.40.50.12780">
    <property type="entry name" value="N-terminal domain of ligase-like"/>
    <property type="match status" value="1"/>
</dbReference>
<feature type="domain" description="AMP-dependent synthetase/ligase" evidence="1">
    <location>
        <begin position="116"/>
        <end position="179"/>
    </location>
</feature>
<dbReference type="Proteomes" id="UP000267978">
    <property type="component" value="Unassembled WGS sequence"/>
</dbReference>
<dbReference type="GO" id="GO:0003824">
    <property type="term" value="F:catalytic activity"/>
    <property type="evidence" value="ECO:0007669"/>
    <property type="project" value="InterPro"/>
</dbReference>
<proteinExistence type="predicted"/>
<dbReference type="InterPro" id="IPR042099">
    <property type="entry name" value="ANL_N_sf"/>
</dbReference>
<dbReference type="GO" id="GO:0005737">
    <property type="term" value="C:cytoplasm"/>
    <property type="evidence" value="ECO:0007669"/>
    <property type="project" value="TreeGrafter"/>
</dbReference>
<dbReference type="InterPro" id="IPR000873">
    <property type="entry name" value="AMP-dep_synth/lig_dom"/>
</dbReference>
<protein>
    <submittedName>
        <fullName evidence="3">Amino acid adenylation</fullName>
    </submittedName>
</protein>
<name>A0AB73ZZX1_PSESX</name>
<feature type="domain" description="Condensation" evidence="2">
    <location>
        <begin position="11"/>
        <end position="95"/>
    </location>
</feature>
<dbReference type="Pfam" id="PF00501">
    <property type="entry name" value="AMP-binding"/>
    <property type="match status" value="1"/>
</dbReference>
<comment type="caution">
    <text evidence="3">The sequence shown here is derived from an EMBL/GenBank/DDBJ whole genome shotgun (WGS) entry which is preliminary data.</text>
</comment>
<accession>A0AB73ZZX1</accession>
<dbReference type="SUPFAM" id="SSF56801">
    <property type="entry name" value="Acetyl-CoA synthetase-like"/>
    <property type="match status" value="1"/>
</dbReference>
<dbReference type="InterPro" id="IPR023213">
    <property type="entry name" value="CAT-like_dom_sf"/>
</dbReference>
<dbReference type="PANTHER" id="PTHR45527">
    <property type="entry name" value="NONRIBOSOMAL PEPTIDE SYNTHETASE"/>
    <property type="match status" value="1"/>
</dbReference>
<evidence type="ECO:0000259" key="1">
    <source>
        <dbReference type="Pfam" id="PF00501"/>
    </source>
</evidence>
<reference evidence="3 4" key="1">
    <citation type="submission" date="2018-08" db="EMBL/GenBank/DDBJ databases">
        <title>Recombination of ecologically and evolutionarily significant loci maintains genetic cohesion in the Pseudomonas syringae species complex.</title>
        <authorList>
            <person name="Dillon M."/>
            <person name="Thakur S."/>
            <person name="Almeida R.N.D."/>
            <person name="Weir B.S."/>
            <person name="Guttman D.S."/>
        </authorList>
    </citation>
    <scope>NUCLEOTIDE SEQUENCE [LARGE SCALE GENOMIC DNA]</scope>
    <source>
        <strain evidence="3 4">ICMP 3946</strain>
    </source>
</reference>
<feature type="non-terminal residue" evidence="3">
    <location>
        <position position="1"/>
    </location>
</feature>
<evidence type="ECO:0000259" key="2">
    <source>
        <dbReference type="Pfam" id="PF00668"/>
    </source>
</evidence>
<gene>
    <name evidence="3" type="ORF">ALQ98_04000</name>
</gene>
<dbReference type="RefSeq" id="WP_147457984.1">
    <property type="nucleotide sequence ID" value="NZ_RBNO01000098.1"/>
</dbReference>
<dbReference type="GO" id="GO:0044550">
    <property type="term" value="P:secondary metabolite biosynthetic process"/>
    <property type="evidence" value="ECO:0007669"/>
    <property type="project" value="TreeGrafter"/>
</dbReference>
<dbReference type="AlphaFoldDB" id="A0AB73ZZX1"/>
<dbReference type="Pfam" id="PF00668">
    <property type="entry name" value="Condensation"/>
    <property type="match status" value="1"/>
</dbReference>
<sequence>ALNNTPGGGEFSLPELSLEPLQAPHTTAQFDLSLALVEADGGLIGSLEYASDLFERATIERMAGHLQVLLEAMVTDDQQAVAELPLLSCEQRRQVLESFNDTAAAYPADKLLHQLFEEQAAQQPDALAVVDDAGSLTYGELNARANRLAHYLIGLGIQPDDRVAICAQRSLEMVVGLLG</sequence>
<dbReference type="EMBL" id="RBNO01000098">
    <property type="protein sequence ID" value="RML22911.1"/>
    <property type="molecule type" value="Genomic_DNA"/>
</dbReference>
<dbReference type="Gene3D" id="3.30.559.10">
    <property type="entry name" value="Chloramphenicol acetyltransferase-like domain"/>
    <property type="match status" value="1"/>
</dbReference>
<dbReference type="InterPro" id="IPR001242">
    <property type="entry name" value="Condensation_dom"/>
</dbReference>
<feature type="non-terminal residue" evidence="3">
    <location>
        <position position="179"/>
    </location>
</feature>
<dbReference type="GO" id="GO:0043041">
    <property type="term" value="P:amino acid activation for nonribosomal peptide biosynthetic process"/>
    <property type="evidence" value="ECO:0007669"/>
    <property type="project" value="TreeGrafter"/>
</dbReference>
<evidence type="ECO:0000313" key="3">
    <source>
        <dbReference type="EMBL" id="RML22911.1"/>
    </source>
</evidence>